<evidence type="ECO:0000256" key="5">
    <source>
        <dbReference type="ARBA" id="ARBA00023136"/>
    </source>
</evidence>
<dbReference type="PANTHER" id="PTHR17920:SF3">
    <property type="entry name" value="TRANSMEMBRANE AND COILED-COIL DOMAIN-CONTAINING PROTEIN 4"/>
    <property type="match status" value="1"/>
</dbReference>
<accession>A0A976FRF3</accession>
<dbReference type="RefSeq" id="XP_067821012.1">
    <property type="nucleotide sequence ID" value="XM_067965565.1"/>
</dbReference>
<dbReference type="InterPro" id="IPR007941">
    <property type="entry name" value="DUF726"/>
</dbReference>
<reference evidence="6 7" key="1">
    <citation type="journal article" date="2021" name="Genome Biol.">
        <title>AFLAP: assembly-free linkage analysis pipeline using k-mers from genome sequencing data.</title>
        <authorList>
            <person name="Fletcher K."/>
            <person name="Zhang L."/>
            <person name="Gil J."/>
            <person name="Han R."/>
            <person name="Cavanaugh K."/>
            <person name="Michelmore R."/>
        </authorList>
    </citation>
    <scope>NUCLEOTIDE SEQUENCE [LARGE SCALE GENOMIC DNA]</scope>
    <source>
        <strain evidence="6 7">SF5</strain>
    </source>
</reference>
<name>A0A976FRF3_BRELC</name>
<keyword evidence="7" id="KW-1185">Reference proteome</keyword>
<dbReference type="Gene3D" id="3.40.50.1820">
    <property type="entry name" value="alpha/beta hydrolase"/>
    <property type="match status" value="1"/>
</dbReference>
<dbReference type="Proteomes" id="UP000294530">
    <property type="component" value="Unassembled WGS sequence"/>
</dbReference>
<dbReference type="Pfam" id="PF05277">
    <property type="entry name" value="DUF726"/>
    <property type="match status" value="1"/>
</dbReference>
<dbReference type="AlphaFoldDB" id="A0A976FRF3"/>
<evidence type="ECO:0000256" key="1">
    <source>
        <dbReference type="ARBA" id="ARBA00004141"/>
    </source>
</evidence>
<comment type="similarity">
    <text evidence="2">Belongs to the TMCO4 family.</text>
</comment>
<dbReference type="InterPro" id="IPR029058">
    <property type="entry name" value="AB_hydrolase_fold"/>
</dbReference>
<dbReference type="GO" id="GO:0016020">
    <property type="term" value="C:membrane"/>
    <property type="evidence" value="ECO:0007669"/>
    <property type="project" value="UniProtKB-SubCell"/>
</dbReference>
<evidence type="ECO:0000256" key="2">
    <source>
        <dbReference type="ARBA" id="ARBA00009824"/>
    </source>
</evidence>
<evidence type="ECO:0000313" key="6">
    <source>
        <dbReference type="EMBL" id="TDH71513.1"/>
    </source>
</evidence>
<comment type="subcellular location">
    <subcellularLocation>
        <location evidence="1">Membrane</location>
        <topology evidence="1">Multi-pass membrane protein</topology>
    </subcellularLocation>
</comment>
<evidence type="ECO:0000313" key="7">
    <source>
        <dbReference type="Proteomes" id="UP000294530"/>
    </source>
</evidence>
<dbReference type="KEGG" id="blac:94351236"/>
<dbReference type="SUPFAM" id="SSF53474">
    <property type="entry name" value="alpha/beta-Hydrolases"/>
    <property type="match status" value="1"/>
</dbReference>
<protein>
    <submittedName>
        <fullName evidence="6">Uncharacterized protein</fullName>
    </submittedName>
</protein>
<evidence type="ECO:0000256" key="3">
    <source>
        <dbReference type="ARBA" id="ARBA00022692"/>
    </source>
</evidence>
<dbReference type="GeneID" id="94351236"/>
<proteinExistence type="inferred from homology"/>
<dbReference type="OrthoDB" id="277931at2759"/>
<comment type="caution">
    <text evidence="6">The sequence shown here is derived from an EMBL/GenBank/DDBJ whole genome shotgun (WGS) entry which is preliminary data.</text>
</comment>
<evidence type="ECO:0000256" key="4">
    <source>
        <dbReference type="ARBA" id="ARBA00022989"/>
    </source>
</evidence>
<gene>
    <name evidence="6" type="ORF">CCR75_007506</name>
</gene>
<keyword evidence="3" id="KW-0812">Transmembrane</keyword>
<organism evidence="6 7">
    <name type="scientific">Bremia lactucae</name>
    <name type="common">Lettuce downy mildew</name>
    <dbReference type="NCBI Taxonomy" id="4779"/>
    <lineage>
        <taxon>Eukaryota</taxon>
        <taxon>Sar</taxon>
        <taxon>Stramenopiles</taxon>
        <taxon>Oomycota</taxon>
        <taxon>Peronosporomycetes</taxon>
        <taxon>Peronosporales</taxon>
        <taxon>Peronosporaceae</taxon>
        <taxon>Bremia</taxon>
    </lineage>
</organism>
<dbReference type="EMBL" id="SHOA02000015">
    <property type="protein sequence ID" value="TDH71513.1"/>
    <property type="molecule type" value="Genomic_DNA"/>
</dbReference>
<keyword evidence="4" id="KW-1133">Transmembrane helix</keyword>
<dbReference type="PANTHER" id="PTHR17920">
    <property type="entry name" value="TRANSMEMBRANE AND COILED-COIL DOMAIN-CONTAINING PROTEIN 4 TMCO4"/>
    <property type="match status" value="1"/>
</dbReference>
<sequence>MNLLGDCQELHRRNLLSREQLDEYEEALHSSDTSYDAICDVVSSLLIQEADNIVEHVRIQNNEQDTKTNINSDLATMAIGGALSAFTSWLWTSSNTTPTTNATTLLTSAYDGAMATFNVAKRMRRVQQLQLKLLSGNAATCTHVVFCINGFMTQSDDPTKNWRVWTQTNEDVAVFAVLWEAGDAAAWNKFCMHATDNLSQSSIVNVIAHFTENPWHSAQIKAERVGVLLAQMFSQRPGLVRNRKISIFGHSLGGAVIYSAFQELAKLRAEDKELPLISNAVSFAGAFVPNAKGLENVTLALDPMGGKFVNVYSTRDNALSKVFSALQGLNVENLAAAGCHAVAFASQTSASCVNVDVSDIVIPCAENHFGHGYHSFMEGIKSRVLPHLFQT</sequence>
<keyword evidence="5" id="KW-0472">Membrane</keyword>